<dbReference type="SUPFAM" id="SSF100950">
    <property type="entry name" value="NagB/RpiA/CoA transferase-like"/>
    <property type="match status" value="1"/>
</dbReference>
<dbReference type="InterPro" id="IPR037171">
    <property type="entry name" value="NagB/RpiA_transferase-like"/>
</dbReference>
<keyword evidence="3" id="KW-1185">Reference proteome</keyword>
<accession>A0A9X1ZK39</accession>
<proteinExistence type="predicted"/>
<dbReference type="PANTHER" id="PTHR43682:SF1">
    <property type="entry name" value="LACTATE UTILIZATION PROTEIN C"/>
    <property type="match status" value="1"/>
</dbReference>
<dbReference type="Gene3D" id="3.40.50.10420">
    <property type="entry name" value="NagB/RpiA/CoA transferase-like"/>
    <property type="match status" value="1"/>
</dbReference>
<dbReference type="EMBL" id="JAKIKP010000004">
    <property type="protein sequence ID" value="MCL1142437.1"/>
    <property type="molecule type" value="Genomic_DNA"/>
</dbReference>
<feature type="domain" description="LUD" evidence="1">
    <location>
        <begin position="64"/>
        <end position="202"/>
    </location>
</feature>
<dbReference type="InterPro" id="IPR024185">
    <property type="entry name" value="FTHF_cligase-like_sf"/>
</dbReference>
<name>A0A9X1ZK39_9GAMM</name>
<dbReference type="RefSeq" id="WP_248995124.1">
    <property type="nucleotide sequence ID" value="NZ_JAKIKP010000004.1"/>
</dbReference>
<evidence type="ECO:0000259" key="1">
    <source>
        <dbReference type="Pfam" id="PF02589"/>
    </source>
</evidence>
<organism evidence="2 3">
    <name type="scientific">Shewanella gaetbuli</name>
    <dbReference type="NCBI Taxonomy" id="220752"/>
    <lineage>
        <taxon>Bacteria</taxon>
        <taxon>Pseudomonadati</taxon>
        <taxon>Pseudomonadota</taxon>
        <taxon>Gammaproteobacteria</taxon>
        <taxon>Alteromonadales</taxon>
        <taxon>Shewanellaceae</taxon>
        <taxon>Shewanella</taxon>
    </lineage>
</organism>
<reference evidence="2" key="1">
    <citation type="submission" date="2022-01" db="EMBL/GenBank/DDBJ databases">
        <title>Whole genome-based taxonomy of the Shewanellaceae.</title>
        <authorList>
            <person name="Martin-Rodriguez A.J."/>
        </authorList>
    </citation>
    <scope>NUCLEOTIDE SEQUENCE</scope>
    <source>
        <strain evidence="2">DSM 16422</strain>
    </source>
</reference>
<dbReference type="AlphaFoldDB" id="A0A9X1ZK39"/>
<gene>
    <name evidence="2" type="ORF">L2672_06975</name>
</gene>
<dbReference type="PANTHER" id="PTHR43682">
    <property type="entry name" value="LACTATE UTILIZATION PROTEIN C"/>
    <property type="match status" value="1"/>
</dbReference>
<comment type="caution">
    <text evidence="2">The sequence shown here is derived from an EMBL/GenBank/DDBJ whole genome shotgun (WGS) entry which is preliminary data.</text>
</comment>
<dbReference type="Pfam" id="PF02589">
    <property type="entry name" value="LUD_dom"/>
    <property type="match status" value="1"/>
</dbReference>
<dbReference type="Proteomes" id="UP001139333">
    <property type="component" value="Unassembled WGS sequence"/>
</dbReference>
<evidence type="ECO:0000313" key="2">
    <source>
        <dbReference type="EMBL" id="MCL1142437.1"/>
    </source>
</evidence>
<sequence>MSSREQILQALAQSSIDIEMPQADLSAFKSPATDTNTLLARFGESVTTVAGNLVDATGEQAIIIEQHINDLMANNNQVLSLVEGVSGNQQMPDSPHELQHIDYAILPAKFGVAENGAVWINTQMLNRHDTQAHRALPFICENLIIVLDKQNIIATMHQAPELMSLANDDFGVFISGPSKTADIEQALVVGAHGACTLTIYLV</sequence>
<protein>
    <submittedName>
        <fullName evidence="2">LUD domain-containing protein</fullName>
    </submittedName>
</protein>
<evidence type="ECO:0000313" key="3">
    <source>
        <dbReference type="Proteomes" id="UP001139333"/>
    </source>
</evidence>
<dbReference type="InterPro" id="IPR003741">
    <property type="entry name" value="LUD_dom"/>
</dbReference>